<comment type="caution">
    <text evidence="4">The sequence shown here is derived from an EMBL/GenBank/DDBJ whole genome shotgun (WGS) entry which is preliminary data.</text>
</comment>
<protein>
    <recommendedName>
        <fullName evidence="6">ASST-domain-containing protein</fullName>
    </recommendedName>
</protein>
<accession>A0A9W9K0H3</accession>
<evidence type="ECO:0000313" key="5">
    <source>
        <dbReference type="Proteomes" id="UP001149165"/>
    </source>
</evidence>
<keyword evidence="5" id="KW-1185">Reference proteome</keyword>
<feature type="chain" id="PRO_5040762134" description="ASST-domain-containing protein" evidence="3">
    <location>
        <begin position="18"/>
        <end position="639"/>
    </location>
</feature>
<feature type="transmembrane region" description="Helical" evidence="2">
    <location>
        <begin position="585"/>
        <end position="607"/>
    </location>
</feature>
<evidence type="ECO:0000256" key="3">
    <source>
        <dbReference type="SAM" id="SignalP"/>
    </source>
</evidence>
<dbReference type="Proteomes" id="UP001149165">
    <property type="component" value="Unassembled WGS sequence"/>
</dbReference>
<dbReference type="Pfam" id="PF14269">
    <property type="entry name" value="Arylsulfotran_2"/>
    <property type="match status" value="1"/>
</dbReference>
<feature type="signal peptide" evidence="3">
    <location>
        <begin position="1"/>
        <end position="17"/>
    </location>
</feature>
<evidence type="ECO:0008006" key="6">
    <source>
        <dbReference type="Google" id="ProtNLM"/>
    </source>
</evidence>
<proteinExistence type="predicted"/>
<dbReference type="InterPro" id="IPR039535">
    <property type="entry name" value="ASST-like"/>
</dbReference>
<sequence>MLYLGALLLSCLHGVVAERHDADLMSFVTLPEVRALKWEVTHHDRERQAPGYWFVAPYGQISPEEATKKYQQYQVGPYIYDNDGILVWAGPILFDNRNTFDFKANLNIDGDPHLSFIVIWDRENRDDKGTGVIVDKHFEVEHTVTPPENMSDFNMHEFNILDGGKTAMACVYHSQEISLADQGRPDETSWVVTGGFAEFDLETNEVLAEWNSADWVSVSESKLFLATDNPARDSGSSWDYVHANSVDKNEAGDYILSLRYTNTLYGISHDDGSIMWRLGGHGALSDFAQDFTFSKQHDVKFVSSNGSTHVISFLNNAGDERGADETMSSALYVELDTEAMTATVLKRFNRPDNGLTLLRGNAQSLPNGNTFVGWSERGYQSEHAPNGDVLMTAQFASSRYSTYRSYKSEFIGRPNTPPDVVASVYGTSNIDMTTIIHVSWNGATDVAGWNFYAQAYDRGGAVLIGHANKTDFETMYIVDGYMDWIVAEAVDKEGNSMMKSEVTRSEAPANWHSVGFQGATNPSPDDPSLLSAAYDKISSGSSDEHDDSMGDGMDMDHEAPSDDSSYANAKEVAQSVYKAYEVIRGIGGLLIFILVSSSIGGVLYGIYRVVKRRKVRSYQHIASDDDLPMEEMNLRSRAE</sequence>
<gene>
    <name evidence="4" type="ORF">N7456_011861</name>
</gene>
<keyword evidence="3" id="KW-0732">Signal</keyword>
<keyword evidence="2" id="KW-0472">Membrane</keyword>
<dbReference type="AlphaFoldDB" id="A0A9W9K0H3"/>
<feature type="region of interest" description="Disordered" evidence="1">
    <location>
        <begin position="537"/>
        <end position="564"/>
    </location>
</feature>
<dbReference type="InterPro" id="IPR053143">
    <property type="entry name" value="Arylsulfate_ST"/>
</dbReference>
<dbReference type="OrthoDB" id="5427350at2759"/>
<keyword evidence="2" id="KW-0812">Transmembrane</keyword>
<reference evidence="4" key="2">
    <citation type="journal article" date="2023" name="IMA Fungus">
        <title>Comparative genomic study of the Penicillium genus elucidates a diverse pangenome and 15 lateral gene transfer events.</title>
        <authorList>
            <person name="Petersen C."/>
            <person name="Sorensen T."/>
            <person name="Nielsen M.R."/>
            <person name="Sondergaard T.E."/>
            <person name="Sorensen J.L."/>
            <person name="Fitzpatrick D.A."/>
            <person name="Frisvad J.C."/>
            <person name="Nielsen K.L."/>
        </authorList>
    </citation>
    <scope>NUCLEOTIDE SEQUENCE</scope>
    <source>
        <strain evidence="4">IBT 30069</strain>
    </source>
</reference>
<reference evidence="4" key="1">
    <citation type="submission" date="2022-11" db="EMBL/GenBank/DDBJ databases">
        <authorList>
            <person name="Petersen C."/>
        </authorList>
    </citation>
    <scope>NUCLEOTIDE SEQUENCE</scope>
    <source>
        <strain evidence="4">IBT 30069</strain>
    </source>
</reference>
<evidence type="ECO:0000256" key="1">
    <source>
        <dbReference type="SAM" id="MobiDB-lite"/>
    </source>
</evidence>
<dbReference type="PANTHER" id="PTHR35340:SF8">
    <property type="entry name" value="ASST-DOMAIN-CONTAINING PROTEIN"/>
    <property type="match status" value="1"/>
</dbReference>
<evidence type="ECO:0000313" key="4">
    <source>
        <dbReference type="EMBL" id="KAJ5088245.1"/>
    </source>
</evidence>
<dbReference type="EMBL" id="JAPQKH010000007">
    <property type="protein sequence ID" value="KAJ5088245.1"/>
    <property type="molecule type" value="Genomic_DNA"/>
</dbReference>
<evidence type="ECO:0000256" key="2">
    <source>
        <dbReference type="SAM" id="Phobius"/>
    </source>
</evidence>
<name>A0A9W9K0H3_9EURO</name>
<keyword evidence="2" id="KW-1133">Transmembrane helix</keyword>
<organism evidence="4 5">
    <name type="scientific">Penicillium angulare</name>
    <dbReference type="NCBI Taxonomy" id="116970"/>
    <lineage>
        <taxon>Eukaryota</taxon>
        <taxon>Fungi</taxon>
        <taxon>Dikarya</taxon>
        <taxon>Ascomycota</taxon>
        <taxon>Pezizomycotina</taxon>
        <taxon>Eurotiomycetes</taxon>
        <taxon>Eurotiomycetidae</taxon>
        <taxon>Eurotiales</taxon>
        <taxon>Aspergillaceae</taxon>
        <taxon>Penicillium</taxon>
    </lineage>
</organism>
<dbReference type="PANTHER" id="PTHR35340">
    <property type="entry name" value="PQQ ENZYME REPEAT PROTEIN-RELATED"/>
    <property type="match status" value="1"/>
</dbReference>